<evidence type="ECO:0000313" key="3">
    <source>
        <dbReference type="Proteomes" id="UP000290218"/>
    </source>
</evidence>
<evidence type="ECO:0000313" key="2">
    <source>
        <dbReference type="EMBL" id="RXK53410.1"/>
    </source>
</evidence>
<reference evidence="2 3" key="1">
    <citation type="submission" date="2019-01" db="EMBL/GenBank/DDBJ databases">
        <title>Lacunisphaera sp. strain TWA-58.</title>
        <authorList>
            <person name="Chen W.-M."/>
        </authorList>
    </citation>
    <scope>NUCLEOTIDE SEQUENCE [LARGE SCALE GENOMIC DNA]</scope>
    <source>
        <strain evidence="2 3">TWA-58</strain>
    </source>
</reference>
<evidence type="ECO:0000256" key="1">
    <source>
        <dbReference type="SAM" id="MobiDB-lite"/>
    </source>
</evidence>
<feature type="region of interest" description="Disordered" evidence="1">
    <location>
        <begin position="1"/>
        <end position="22"/>
    </location>
</feature>
<dbReference type="AlphaFoldDB" id="A0A4Q1C4U2"/>
<comment type="caution">
    <text evidence="2">The sequence shown here is derived from an EMBL/GenBank/DDBJ whole genome shotgun (WGS) entry which is preliminary data.</text>
</comment>
<protein>
    <submittedName>
        <fullName evidence="2">Uncharacterized protein</fullName>
    </submittedName>
</protein>
<sequence length="96" mass="10253">MNHSQAHRPACPNTSAPAPRRVTREMVHARTREMAVQAGRAPLQISQGDYERARIELTGESDMDRQEAVLDAALTGLPGALATWESEGGHPAGPAA</sequence>
<organism evidence="2 3">
    <name type="scientific">Oleiharenicola lentus</name>
    <dbReference type="NCBI Taxonomy" id="2508720"/>
    <lineage>
        <taxon>Bacteria</taxon>
        <taxon>Pseudomonadati</taxon>
        <taxon>Verrucomicrobiota</taxon>
        <taxon>Opitutia</taxon>
        <taxon>Opitutales</taxon>
        <taxon>Opitutaceae</taxon>
        <taxon>Oleiharenicola</taxon>
    </lineage>
</organism>
<keyword evidence="3" id="KW-1185">Reference proteome</keyword>
<dbReference type="Proteomes" id="UP000290218">
    <property type="component" value="Unassembled WGS sequence"/>
</dbReference>
<accession>A0A4Q1C4U2</accession>
<dbReference type="EMBL" id="SDHX01000002">
    <property type="protein sequence ID" value="RXK53410.1"/>
    <property type="molecule type" value="Genomic_DNA"/>
</dbReference>
<proteinExistence type="predicted"/>
<name>A0A4Q1C4U2_9BACT</name>
<dbReference type="OrthoDB" id="199198at2"/>
<dbReference type="RefSeq" id="WP_129049000.1">
    <property type="nucleotide sequence ID" value="NZ_SDHX01000002.1"/>
</dbReference>
<gene>
    <name evidence="2" type="ORF">ESB00_17090</name>
</gene>